<organism evidence="1 2">
    <name type="scientific">Actinomadura rudentiformis</name>
    <dbReference type="NCBI Taxonomy" id="359158"/>
    <lineage>
        <taxon>Bacteria</taxon>
        <taxon>Bacillati</taxon>
        <taxon>Actinomycetota</taxon>
        <taxon>Actinomycetes</taxon>
        <taxon>Streptosporangiales</taxon>
        <taxon>Thermomonosporaceae</taxon>
        <taxon>Actinomadura</taxon>
    </lineage>
</organism>
<evidence type="ECO:0000313" key="2">
    <source>
        <dbReference type="Proteomes" id="UP000468735"/>
    </source>
</evidence>
<keyword evidence="2" id="KW-1185">Reference proteome</keyword>
<dbReference type="OrthoDB" id="5096633at2"/>
<dbReference type="Gene3D" id="3.30.565.10">
    <property type="entry name" value="Histidine kinase-like ATPase, C-terminal domain"/>
    <property type="match status" value="1"/>
</dbReference>
<dbReference type="RefSeq" id="WP_151561889.1">
    <property type="nucleotide sequence ID" value="NZ_WBMT01000009.1"/>
</dbReference>
<protein>
    <recommendedName>
        <fullName evidence="3">ATP-binding protein</fullName>
    </recommendedName>
</protein>
<gene>
    <name evidence="1" type="ORF">F8566_19640</name>
</gene>
<dbReference type="Proteomes" id="UP000468735">
    <property type="component" value="Unassembled WGS sequence"/>
</dbReference>
<dbReference type="InterPro" id="IPR036890">
    <property type="entry name" value="HATPase_C_sf"/>
</dbReference>
<evidence type="ECO:0000313" key="1">
    <source>
        <dbReference type="EMBL" id="KAB2347240.1"/>
    </source>
</evidence>
<evidence type="ECO:0008006" key="3">
    <source>
        <dbReference type="Google" id="ProtNLM"/>
    </source>
</evidence>
<dbReference type="AlphaFoldDB" id="A0A6H9YSU8"/>
<dbReference type="SUPFAM" id="SSF55874">
    <property type="entry name" value="ATPase domain of HSP90 chaperone/DNA topoisomerase II/histidine kinase"/>
    <property type="match status" value="1"/>
</dbReference>
<comment type="caution">
    <text evidence="1">The sequence shown here is derived from an EMBL/GenBank/DDBJ whole genome shotgun (WGS) entry which is preliminary data.</text>
</comment>
<sequence>MTVDMSVLESLGINLYSNAAAVLSELVANAWDADATEVSISWKQNGETIVISDNGRGMTVDDLNSRFLKVGYKKRAIEGSSSPKWERPYMGRKGIGKLSVFSVANRVSVYSVTETSQSGLEIEVEALRRAITANVAYQPEEIDVPQEFQSGGTTIVLENLRSKRADLTANALRKRLARRFDVLDQRPASEGGFAILINGKRITYADRQELKKLEFIWEFGRRTLDDSVLPAGIERFVLANDVVDAANNWRIKGWIGTAKRPTDLTDDEDAGSLKNIIILARKRPIQEGIIEKLDFSRLFGNYVTGQIEADFLDLDDGYEDIATSDRQRLIEDDPRVTVLQRFLRERFLEASQQWADARPKKEAEDAIAKYPKVREWIDSRPGWQRPPAEKMIGTIAGLELEGDSARQNRMDLFRAGILAFERVGLRQVIEDLDSLGSLTAVDLLPVLASQETYEAALWVDILRSRVEAISKFKEITSNDEKEKVLQAHLFKNLWMLDASWERATQSKRMEEDLREIAPGVFSLDDAGKERTGRIDIRYATTGGKHIIVELKRYSVDIDISKLMEQGRKYAVALRDVLNKSGQLAYSELIEVVFVLGSKPKARDRGLMEENEYIKNQLASINGRYVLYDQLISNAKNQYSEYLDASDKAKSLDDLLASLDGDSVGG</sequence>
<proteinExistence type="predicted"/>
<reference evidence="1 2" key="1">
    <citation type="submission" date="2019-09" db="EMBL/GenBank/DDBJ databases">
        <title>Actinomadura physcomitrii sp. nov., a novel actinomycete isolated from moss [Physcomitrium sphaericum (Ludw) Fuernr].</title>
        <authorList>
            <person name="Zhuang X."/>
            <person name="Liu C."/>
        </authorList>
    </citation>
    <scope>NUCLEOTIDE SEQUENCE [LARGE SCALE GENOMIC DNA]</scope>
    <source>
        <strain evidence="1 2">HMC1</strain>
    </source>
</reference>
<dbReference type="Pfam" id="PF13589">
    <property type="entry name" value="HATPase_c_3"/>
    <property type="match status" value="1"/>
</dbReference>
<name>A0A6H9YSU8_9ACTN</name>
<dbReference type="EMBL" id="WBMT01000009">
    <property type="protein sequence ID" value="KAB2347240.1"/>
    <property type="molecule type" value="Genomic_DNA"/>
</dbReference>
<accession>A0A6H9YSU8</accession>